<evidence type="ECO:0000313" key="9">
    <source>
        <dbReference type="Proteomes" id="UP000007875"/>
    </source>
</evidence>
<dbReference type="GO" id="GO:0000462">
    <property type="term" value="P:maturation of SSU-rRNA from tricistronic rRNA transcript (SSU-rRNA, 5.8S rRNA, LSU-rRNA)"/>
    <property type="evidence" value="ECO:0007669"/>
    <property type="project" value="TreeGrafter"/>
</dbReference>
<feature type="region of interest" description="Disordered" evidence="7">
    <location>
        <begin position="145"/>
        <end position="224"/>
    </location>
</feature>
<keyword evidence="9" id="KW-1185">Reference proteome</keyword>
<dbReference type="STRING" id="51511.ENSCSAVP00000004506"/>
<dbReference type="OMA" id="CRNVEQK"/>
<name>H2YGQ7_CIOSA</name>
<evidence type="ECO:0000256" key="3">
    <source>
        <dbReference type="ARBA" id="ARBA00022517"/>
    </source>
</evidence>
<dbReference type="InParanoid" id="H2YGQ7"/>
<evidence type="ECO:0000256" key="7">
    <source>
        <dbReference type="SAM" id="MobiDB-lite"/>
    </source>
</evidence>
<dbReference type="PANTHER" id="PTHR21738:SF0">
    <property type="entry name" value="RIBOSOMAL RNA PROCESSING PROTEIN 36 HOMOLOG"/>
    <property type="match status" value="1"/>
</dbReference>
<keyword evidence="6" id="KW-0687">Ribonucleoprotein</keyword>
<comment type="subunit">
    <text evidence="6">Associates with 90S and pre-40S pre-ribosomal particles.</text>
</comment>
<dbReference type="AlphaFoldDB" id="H2YGQ7"/>
<feature type="compositionally biased region" description="Basic and acidic residues" evidence="7">
    <location>
        <begin position="40"/>
        <end position="51"/>
    </location>
</feature>
<feature type="compositionally biased region" description="Polar residues" evidence="7">
    <location>
        <begin position="75"/>
        <end position="84"/>
    </location>
</feature>
<dbReference type="GeneTree" id="ENSGT00530000064271"/>
<sequence length="224" mass="26625">SGGGTPVWSKFSDDKNSSLQDMMRFCEKIGSKKVKKEILISKSDKTSDQTFKRKNKNRPQEMSSKVKVPKIRQVVNVSKPTSSSRDPRFDDLCGSEYQEELFHARYHFLDGVRRREEEQLRRRLRRSKSGSEEQWELKYLLTRMKQQESAKEKRRKKREDERKWKKEERAKVLRGVKKPYFLKNSMKKKLSDESGPLSGSNKVEVNREKKKKSKESKVMPYTRR</sequence>
<dbReference type="InterPro" id="IPR009292">
    <property type="entry name" value="RRP36"/>
</dbReference>
<evidence type="ECO:0000313" key="8">
    <source>
        <dbReference type="Ensembl" id="ENSCSAVP00000004506.1"/>
    </source>
</evidence>
<feature type="region of interest" description="Disordered" evidence="7">
    <location>
        <begin position="40"/>
        <end position="90"/>
    </location>
</feature>
<comment type="subcellular location">
    <subcellularLocation>
        <location evidence="1 6">Nucleus</location>
        <location evidence="1 6">Nucleolus</location>
    </subcellularLocation>
</comment>
<organism evidence="8 9">
    <name type="scientific">Ciona savignyi</name>
    <name type="common">Pacific transparent sea squirt</name>
    <dbReference type="NCBI Taxonomy" id="51511"/>
    <lineage>
        <taxon>Eukaryota</taxon>
        <taxon>Metazoa</taxon>
        <taxon>Chordata</taxon>
        <taxon>Tunicata</taxon>
        <taxon>Ascidiacea</taxon>
        <taxon>Phlebobranchia</taxon>
        <taxon>Cionidae</taxon>
        <taxon>Ciona</taxon>
    </lineage>
</organism>
<dbReference type="Ensembl" id="ENSCSAVT00000004572.1">
    <property type="protein sequence ID" value="ENSCSAVP00000004506.1"/>
    <property type="gene ID" value="ENSCSAVG00000002672.1"/>
</dbReference>
<reference evidence="9" key="1">
    <citation type="submission" date="2003-08" db="EMBL/GenBank/DDBJ databases">
        <authorList>
            <person name="Birren B."/>
            <person name="Nusbaum C."/>
            <person name="Abebe A."/>
            <person name="Abouelleil A."/>
            <person name="Adekoya E."/>
            <person name="Ait-zahra M."/>
            <person name="Allen N."/>
            <person name="Allen T."/>
            <person name="An P."/>
            <person name="Anderson M."/>
            <person name="Anderson S."/>
            <person name="Arachchi H."/>
            <person name="Armbruster J."/>
            <person name="Bachantsang P."/>
            <person name="Baldwin J."/>
            <person name="Barry A."/>
            <person name="Bayul T."/>
            <person name="Blitshsteyn B."/>
            <person name="Bloom T."/>
            <person name="Blye J."/>
            <person name="Boguslavskiy L."/>
            <person name="Borowsky M."/>
            <person name="Boukhgalter B."/>
            <person name="Brunache A."/>
            <person name="Butler J."/>
            <person name="Calixte N."/>
            <person name="Calvo S."/>
            <person name="Camarata J."/>
            <person name="Campo K."/>
            <person name="Chang J."/>
            <person name="Cheshatsang Y."/>
            <person name="Citroen M."/>
            <person name="Collymore A."/>
            <person name="Considine T."/>
            <person name="Cook A."/>
            <person name="Cooke P."/>
            <person name="Corum B."/>
            <person name="Cuomo C."/>
            <person name="David R."/>
            <person name="Dawoe T."/>
            <person name="Degray S."/>
            <person name="Dodge S."/>
            <person name="Dooley K."/>
            <person name="Dorje P."/>
            <person name="Dorjee K."/>
            <person name="Dorris L."/>
            <person name="Duffey N."/>
            <person name="Dupes A."/>
            <person name="Elkins T."/>
            <person name="Engels R."/>
            <person name="Erickson J."/>
            <person name="Farina A."/>
            <person name="Faro S."/>
            <person name="Ferreira P."/>
            <person name="Fischer H."/>
            <person name="Fitzgerald M."/>
            <person name="Foley K."/>
            <person name="Gage D."/>
            <person name="Galagan J."/>
            <person name="Gearin G."/>
            <person name="Gnerre S."/>
            <person name="Gnirke A."/>
            <person name="Goyette A."/>
            <person name="Graham J."/>
            <person name="Grandbois E."/>
            <person name="Gyaltsen K."/>
            <person name="Hafez N."/>
            <person name="Hagopian D."/>
            <person name="Hagos B."/>
            <person name="Hall J."/>
            <person name="Hatcher B."/>
            <person name="Heller A."/>
            <person name="Higgins H."/>
            <person name="Honan T."/>
            <person name="Horn A."/>
            <person name="Houde N."/>
            <person name="Hughes L."/>
            <person name="Hulme W."/>
            <person name="Husby E."/>
            <person name="Iliev I."/>
            <person name="Jaffe D."/>
            <person name="Jones C."/>
            <person name="Kamal M."/>
            <person name="Kamat A."/>
            <person name="Kamvysselis M."/>
            <person name="Karlsson E."/>
            <person name="Kells C."/>
            <person name="Kieu A."/>
            <person name="Kisner P."/>
            <person name="Kodira C."/>
            <person name="Kulbokas E."/>
            <person name="Labutti K."/>
            <person name="Lama D."/>
            <person name="Landers T."/>
            <person name="Leger J."/>
            <person name="Levine S."/>
            <person name="Lewis D."/>
            <person name="Lewis T."/>
            <person name="Lindblad-toh K."/>
            <person name="Liu X."/>
            <person name="Lokyitsang T."/>
            <person name="Lokyitsang Y."/>
            <person name="Lucien O."/>
            <person name="Lui A."/>
            <person name="Ma L.J."/>
            <person name="Mabbitt R."/>
            <person name="Macdonald J."/>
            <person name="Maclean C."/>
            <person name="Major J."/>
            <person name="Manning J."/>
            <person name="Marabella R."/>
            <person name="Maru K."/>
            <person name="Matthews C."/>
            <person name="Mauceli E."/>
            <person name="Mccarthy M."/>
            <person name="Mcdonough S."/>
            <person name="Mcghee T."/>
            <person name="Meldrim J."/>
            <person name="Meneus L."/>
            <person name="Mesirov J."/>
            <person name="Mihalev A."/>
            <person name="Mihova T."/>
            <person name="Mikkelsen T."/>
            <person name="Mlenga V."/>
            <person name="Moru K."/>
            <person name="Mozes J."/>
            <person name="Mulrain L."/>
            <person name="Munson G."/>
            <person name="Naylor J."/>
            <person name="Newes C."/>
            <person name="Nguyen C."/>
            <person name="Nguyen N."/>
            <person name="Nguyen T."/>
            <person name="Nicol R."/>
            <person name="Nielsen C."/>
            <person name="Nizzari M."/>
            <person name="Norbu C."/>
            <person name="Norbu N."/>
            <person name="O'donnell P."/>
            <person name="Okoawo O."/>
            <person name="O'leary S."/>
            <person name="Omotosho B."/>
            <person name="O'neill K."/>
            <person name="Osman S."/>
            <person name="Parker S."/>
            <person name="Perrin D."/>
            <person name="Phunkhang P."/>
            <person name="Piqani B."/>
            <person name="Purcell S."/>
            <person name="Rachupka T."/>
            <person name="Ramasamy U."/>
            <person name="Rameau R."/>
            <person name="Ray V."/>
            <person name="Raymond C."/>
            <person name="Retta R."/>
            <person name="Richardson S."/>
            <person name="Rise C."/>
            <person name="Rodriguez J."/>
            <person name="Rogers J."/>
            <person name="Rogov P."/>
            <person name="Rutman M."/>
            <person name="Schupbach R."/>
            <person name="Seaman C."/>
            <person name="Settipalli S."/>
            <person name="Sharpe T."/>
            <person name="Sheridan J."/>
            <person name="Sherpa N."/>
            <person name="Shi J."/>
            <person name="Smirnov S."/>
            <person name="Smith C."/>
            <person name="Sougnez C."/>
            <person name="Spencer B."/>
            <person name="Stalker J."/>
            <person name="Stange-thomann N."/>
            <person name="Stavropoulos S."/>
            <person name="Stetson K."/>
            <person name="Stone C."/>
            <person name="Stone S."/>
            <person name="Stubbs M."/>
            <person name="Talamas J."/>
            <person name="Tchuinga P."/>
            <person name="Tenzing P."/>
            <person name="Tesfaye S."/>
            <person name="Theodore J."/>
            <person name="Thoulutsang Y."/>
            <person name="Topham K."/>
            <person name="Towey S."/>
            <person name="Tsamla T."/>
            <person name="Tsomo N."/>
            <person name="Vallee D."/>
            <person name="Vassiliev H."/>
            <person name="Venkataraman V."/>
            <person name="Vinson J."/>
            <person name="Vo A."/>
            <person name="Wade C."/>
            <person name="Wang S."/>
            <person name="Wangchuk T."/>
            <person name="Wangdi T."/>
            <person name="Whittaker C."/>
            <person name="Wilkinson J."/>
            <person name="Wu Y."/>
            <person name="Wyman D."/>
            <person name="Yadav S."/>
            <person name="Yang S."/>
            <person name="Yang X."/>
            <person name="Yeager S."/>
            <person name="Yee E."/>
            <person name="Young G."/>
            <person name="Zainoun J."/>
            <person name="Zembeck L."/>
            <person name="Zimmer A."/>
            <person name="Zody M."/>
            <person name="Lander E."/>
        </authorList>
    </citation>
    <scope>NUCLEOTIDE SEQUENCE [LARGE SCALE GENOMIC DNA]</scope>
</reference>
<dbReference type="GO" id="GO:0030686">
    <property type="term" value="C:90S preribosome"/>
    <property type="evidence" value="ECO:0007669"/>
    <property type="project" value="TreeGrafter"/>
</dbReference>
<comment type="function">
    <text evidence="6">Component of the 90S pre-ribosome involved in the maturation of rRNAs. Required for early cleavages of the pre-RNAs in the 40S ribosomal subunit maturation pathway.</text>
</comment>
<evidence type="ECO:0000256" key="5">
    <source>
        <dbReference type="ARBA" id="ARBA00023242"/>
    </source>
</evidence>
<proteinExistence type="inferred from homology"/>
<keyword evidence="3 6" id="KW-0690">Ribosome biogenesis</keyword>
<reference evidence="8" key="3">
    <citation type="submission" date="2025-09" db="UniProtKB">
        <authorList>
            <consortium name="Ensembl"/>
        </authorList>
    </citation>
    <scope>IDENTIFICATION</scope>
</reference>
<reference evidence="8" key="2">
    <citation type="submission" date="2025-08" db="UniProtKB">
        <authorList>
            <consortium name="Ensembl"/>
        </authorList>
    </citation>
    <scope>IDENTIFICATION</scope>
</reference>
<evidence type="ECO:0000256" key="1">
    <source>
        <dbReference type="ARBA" id="ARBA00004604"/>
    </source>
</evidence>
<protein>
    <recommendedName>
        <fullName evidence="6">rRNA biogenesis protein RRP36</fullName>
    </recommendedName>
</protein>
<dbReference type="HOGENOM" id="CLU_048802_4_0_1"/>
<evidence type="ECO:0000256" key="4">
    <source>
        <dbReference type="ARBA" id="ARBA00022552"/>
    </source>
</evidence>
<dbReference type="GO" id="GO:0005730">
    <property type="term" value="C:nucleolus"/>
    <property type="evidence" value="ECO:0007669"/>
    <property type="project" value="UniProtKB-SubCell"/>
</dbReference>
<keyword evidence="5 6" id="KW-0539">Nucleus</keyword>
<dbReference type="FunCoup" id="H2YGQ7">
    <property type="interactions" value="73"/>
</dbReference>
<accession>H2YGQ7</accession>
<dbReference type="Pfam" id="PF06102">
    <property type="entry name" value="RRP36"/>
    <property type="match status" value="1"/>
</dbReference>
<feature type="compositionally biased region" description="Basic and acidic residues" evidence="7">
    <location>
        <begin position="158"/>
        <end position="171"/>
    </location>
</feature>
<dbReference type="PANTHER" id="PTHR21738">
    <property type="entry name" value="RIBOSOMAL RNA PROCESSING PROTEIN 36 HOMOLOG"/>
    <property type="match status" value="1"/>
</dbReference>
<comment type="similarity">
    <text evidence="2 6">Belongs to the RRP36 family.</text>
</comment>
<keyword evidence="4 6" id="KW-0698">rRNA processing</keyword>
<dbReference type="eggNOG" id="KOG3190">
    <property type="taxonomic scope" value="Eukaryota"/>
</dbReference>
<evidence type="ECO:0000256" key="6">
    <source>
        <dbReference type="RuleBase" id="RU368027"/>
    </source>
</evidence>
<dbReference type="Proteomes" id="UP000007875">
    <property type="component" value="Unassembled WGS sequence"/>
</dbReference>
<evidence type="ECO:0000256" key="2">
    <source>
        <dbReference type="ARBA" id="ARBA00009418"/>
    </source>
</evidence>